<comment type="caution">
    <text evidence="1">The sequence shown here is derived from an EMBL/GenBank/DDBJ whole genome shotgun (WGS) entry which is preliminary data.</text>
</comment>
<dbReference type="Proteomes" id="UP000798662">
    <property type="component" value="Chromosome 2"/>
</dbReference>
<reference evidence="1" key="1">
    <citation type="submission" date="2019-11" db="EMBL/GenBank/DDBJ databases">
        <title>Nori genome reveals adaptations in red seaweeds to the harsh intertidal environment.</title>
        <authorList>
            <person name="Wang D."/>
            <person name="Mao Y."/>
        </authorList>
    </citation>
    <scope>NUCLEOTIDE SEQUENCE</scope>
    <source>
        <tissue evidence="1">Gametophyte</tissue>
    </source>
</reference>
<name>A0ACC3BZ58_PYRYE</name>
<sequence>MSLLSPRPSGGAAVVSVPLRRAIPRLLELLRRVHAHPCLYVHRPTLEAAVDRYERIWLPLLAGLSPTAARRIAPPLDVGWVWLVHLLSPVAYAADVGVLPQYRSRRFIAAAIARYTRHFLPLKAAHPTTPLVPTYDIDLAWHAHMAHPAAYRDDTARLLRAAGTTYGATGSDTAAVAAVIPHNDGLNGRAQGSALEAAWNATRSSWEAAYGVGVPLTVPGTSWRGNRSSVERRLAPALASDLTALAPAWHQAAFLHGRALCREVSRSDGAASAFERWSHVLPGERVSAERGAQPLEEEEERGGGLVMPLLVGHTVVSLLTFRRGSETIATWDAFIEVRRPPLPACCLRRGACN</sequence>
<evidence type="ECO:0000313" key="2">
    <source>
        <dbReference type="Proteomes" id="UP000798662"/>
    </source>
</evidence>
<proteinExistence type="predicted"/>
<dbReference type="EMBL" id="CM020619">
    <property type="protein sequence ID" value="KAK1862848.1"/>
    <property type="molecule type" value="Genomic_DNA"/>
</dbReference>
<protein>
    <submittedName>
        <fullName evidence="1">Uncharacterized protein</fullName>
    </submittedName>
</protein>
<organism evidence="1 2">
    <name type="scientific">Pyropia yezoensis</name>
    <name type="common">Susabi-nori</name>
    <name type="synonym">Porphyra yezoensis</name>
    <dbReference type="NCBI Taxonomy" id="2788"/>
    <lineage>
        <taxon>Eukaryota</taxon>
        <taxon>Rhodophyta</taxon>
        <taxon>Bangiophyceae</taxon>
        <taxon>Bangiales</taxon>
        <taxon>Bangiaceae</taxon>
        <taxon>Pyropia</taxon>
    </lineage>
</organism>
<accession>A0ACC3BZ58</accession>
<evidence type="ECO:0000313" key="1">
    <source>
        <dbReference type="EMBL" id="KAK1862848.1"/>
    </source>
</evidence>
<gene>
    <name evidence="1" type="ORF">I4F81_005415</name>
</gene>
<keyword evidence="2" id="KW-1185">Reference proteome</keyword>